<evidence type="ECO:0000259" key="1">
    <source>
        <dbReference type="Pfam" id="PF01425"/>
    </source>
</evidence>
<accession>A0A1A5YPZ2</accession>
<name>A0A1A5YPZ2_9BACL</name>
<dbReference type="Gene3D" id="3.90.1300.10">
    <property type="entry name" value="Amidase signature (AS) domain"/>
    <property type="match status" value="1"/>
</dbReference>
<dbReference type="InterPro" id="IPR036928">
    <property type="entry name" value="AS_sf"/>
</dbReference>
<dbReference type="RefSeq" id="WP_068680495.1">
    <property type="nucleotide sequence ID" value="NZ_LYPA01000032.1"/>
</dbReference>
<protein>
    <submittedName>
        <fullName evidence="2">Amidase</fullName>
    </submittedName>
</protein>
<dbReference type="PANTHER" id="PTHR42678:SF34">
    <property type="entry name" value="OS04G0183300 PROTEIN"/>
    <property type="match status" value="1"/>
</dbReference>
<dbReference type="EMBL" id="LYPA01000032">
    <property type="protein sequence ID" value="OBR67633.1"/>
    <property type="molecule type" value="Genomic_DNA"/>
</dbReference>
<feature type="domain" description="Amidase" evidence="1">
    <location>
        <begin position="35"/>
        <end position="471"/>
    </location>
</feature>
<evidence type="ECO:0000313" key="2">
    <source>
        <dbReference type="EMBL" id="OBR67633.1"/>
    </source>
</evidence>
<comment type="caution">
    <text evidence="2">The sequence shown here is derived from an EMBL/GenBank/DDBJ whole genome shotgun (WGS) entry which is preliminary data.</text>
</comment>
<dbReference type="Proteomes" id="UP000092024">
    <property type="component" value="Unassembled WGS sequence"/>
</dbReference>
<dbReference type="SUPFAM" id="SSF75304">
    <property type="entry name" value="Amidase signature (AS) enzymes"/>
    <property type="match status" value="1"/>
</dbReference>
<dbReference type="PANTHER" id="PTHR42678">
    <property type="entry name" value="AMIDASE"/>
    <property type="match status" value="1"/>
</dbReference>
<gene>
    <name evidence="2" type="ORF">A7K91_22405</name>
</gene>
<dbReference type="InterPro" id="IPR023631">
    <property type="entry name" value="Amidase_dom"/>
</dbReference>
<dbReference type="Pfam" id="PF01425">
    <property type="entry name" value="Amidase"/>
    <property type="match status" value="1"/>
</dbReference>
<keyword evidence="3" id="KW-1185">Reference proteome</keyword>
<organism evidence="2 3">
    <name type="scientific">Paenibacillus oryzae</name>
    <dbReference type="NCBI Taxonomy" id="1844972"/>
    <lineage>
        <taxon>Bacteria</taxon>
        <taxon>Bacillati</taxon>
        <taxon>Bacillota</taxon>
        <taxon>Bacilli</taxon>
        <taxon>Bacillales</taxon>
        <taxon>Paenibacillaceae</taxon>
        <taxon>Paenibacillus</taxon>
    </lineage>
</organism>
<dbReference type="AlphaFoldDB" id="A0A1A5YPZ2"/>
<dbReference type="STRING" id="1844972.A7K91_22405"/>
<reference evidence="2 3" key="1">
    <citation type="submission" date="2016-05" db="EMBL/GenBank/DDBJ databases">
        <title>Paenibacillus oryzae. sp. nov., isolated from the rice root.</title>
        <authorList>
            <person name="Zhang J."/>
            <person name="Zhang X."/>
        </authorList>
    </citation>
    <scope>NUCLEOTIDE SEQUENCE [LARGE SCALE GENOMIC DNA]</scope>
    <source>
        <strain evidence="2 3">1DrF-4</strain>
    </source>
</reference>
<evidence type="ECO:0000313" key="3">
    <source>
        <dbReference type="Proteomes" id="UP000092024"/>
    </source>
</evidence>
<dbReference type="NCBIfam" id="NF005300">
    <property type="entry name" value="PRK06828.1"/>
    <property type="match status" value="1"/>
</dbReference>
<sequence length="495" mass="53722">MNEEHHLITLSLDPEEATILELQQAMENGSLTSRELVFYYLLRIARYDQDGPCINSVLEVNPDAIFIAEALDLERQSQGSRGLLHGIPILVKDNIETRDKMRTTAGAFALSRHVAQEDAFLIKRLREAGAVLLGKTNLTEWANGMSSTMWAGYSAMGGQVRHPYGDFFVGGSSTGSAAAAAMTFAAAAVGTETTGSILSPATQQSVVGIKPTVGLISRTGVVPFTYSQDTAGPMARTVTDAAVLLGALTGRDEEDPATWRNPANNGNSLDYTTFLNKDGLRGARIGVFRKAPEGELSSYDENLFNDAIETLRQGGAEVIESIEIPSFDGPWKWNKLNLEFQHSINRYLQKLPAHAPVHSLDELIAWNEEHKEHALRYGQDMLQYRAGLSGALKNKDYIMESVSDLLQAQDSGIDYALKRDNLDAILFAADVGSDLSARAGYPSVAVPAGYLANGKPFGITIAGTAFAEAKLISIAYSFEQATKLRKKPIMKSDPS</sequence>
<proteinExistence type="predicted"/>
<dbReference type="OrthoDB" id="9811471at2"/>